<reference evidence="2" key="1">
    <citation type="journal article" date="2008" name="Nat. Genet.">
        <title>The Pristionchus pacificus genome provides a unique perspective on nematode lifestyle and parasitism.</title>
        <authorList>
            <person name="Dieterich C."/>
            <person name="Clifton S.W."/>
            <person name="Schuster L.N."/>
            <person name="Chinwalla A."/>
            <person name="Delehaunty K."/>
            <person name="Dinkelacker I."/>
            <person name="Fulton L."/>
            <person name="Fulton R."/>
            <person name="Godfrey J."/>
            <person name="Minx P."/>
            <person name="Mitreva M."/>
            <person name="Roeseler W."/>
            <person name="Tian H."/>
            <person name="Witte H."/>
            <person name="Yang S.P."/>
            <person name="Wilson R.K."/>
            <person name="Sommer R.J."/>
        </authorList>
    </citation>
    <scope>NUCLEOTIDE SEQUENCE [LARGE SCALE GENOMIC DNA]</scope>
    <source>
        <strain evidence="2">PS312</strain>
    </source>
</reference>
<protein>
    <submittedName>
        <fullName evidence="1">Uncharacterized protein</fullName>
    </submittedName>
</protein>
<evidence type="ECO:0000313" key="1">
    <source>
        <dbReference type="EnsemblMetazoa" id="PPA38577.1"/>
    </source>
</evidence>
<name>A0A2A6CB51_PRIPA</name>
<dbReference type="Proteomes" id="UP000005239">
    <property type="component" value="Unassembled WGS sequence"/>
</dbReference>
<sequence length="67" mass="7440">MDEKFEREIEEIAGQLGTAPPKLMKGINRIWDAGHAIMFAKSVNMKLEITFGLFPTTVISTCTIGKI</sequence>
<reference evidence="1" key="2">
    <citation type="submission" date="2022-06" db="UniProtKB">
        <authorList>
            <consortium name="EnsemblMetazoa"/>
        </authorList>
    </citation>
    <scope>IDENTIFICATION</scope>
    <source>
        <strain evidence="1">PS312</strain>
    </source>
</reference>
<accession>A0A2A6CB51</accession>
<keyword evidence="2" id="KW-1185">Reference proteome</keyword>
<organism evidence="1 2">
    <name type="scientific">Pristionchus pacificus</name>
    <name type="common">Parasitic nematode worm</name>
    <dbReference type="NCBI Taxonomy" id="54126"/>
    <lineage>
        <taxon>Eukaryota</taxon>
        <taxon>Metazoa</taxon>
        <taxon>Ecdysozoa</taxon>
        <taxon>Nematoda</taxon>
        <taxon>Chromadorea</taxon>
        <taxon>Rhabditida</taxon>
        <taxon>Rhabditina</taxon>
        <taxon>Diplogasteromorpha</taxon>
        <taxon>Diplogasteroidea</taxon>
        <taxon>Neodiplogasteridae</taxon>
        <taxon>Pristionchus</taxon>
    </lineage>
</organism>
<gene>
    <name evidence="1" type="primary">WBGene00276946</name>
</gene>
<accession>A0A8R1Z1D0</accession>
<dbReference type="AlphaFoldDB" id="A0A2A6CB51"/>
<proteinExistence type="predicted"/>
<dbReference type="EnsemblMetazoa" id="PPA38577.1">
    <property type="protein sequence ID" value="PPA38577.1"/>
    <property type="gene ID" value="WBGene00276946"/>
</dbReference>
<evidence type="ECO:0000313" key="2">
    <source>
        <dbReference type="Proteomes" id="UP000005239"/>
    </source>
</evidence>